<gene>
    <name evidence="2" type="ORF">AC579_4690</name>
</gene>
<dbReference type="OrthoDB" id="5386922at2759"/>
<evidence type="ECO:0000259" key="1">
    <source>
        <dbReference type="Pfam" id="PF06985"/>
    </source>
</evidence>
<evidence type="ECO:0000313" key="3">
    <source>
        <dbReference type="Proteomes" id="UP000073492"/>
    </source>
</evidence>
<dbReference type="PANTHER" id="PTHR33112:SF9">
    <property type="entry name" value="HETEROKARYON INCOMPATIBILITY DOMAIN-CONTAINING PROTEIN"/>
    <property type="match status" value="1"/>
</dbReference>
<evidence type="ECO:0000313" key="2">
    <source>
        <dbReference type="EMBL" id="KXT12053.1"/>
    </source>
</evidence>
<dbReference type="PANTHER" id="PTHR33112">
    <property type="entry name" value="DOMAIN PROTEIN, PUTATIVE-RELATED"/>
    <property type="match status" value="1"/>
</dbReference>
<dbReference type="EMBL" id="LFZO01000168">
    <property type="protein sequence ID" value="KXT12053.1"/>
    <property type="molecule type" value="Genomic_DNA"/>
</dbReference>
<keyword evidence="3" id="KW-1185">Reference proteome</keyword>
<sequence length="251" mass="28813">MGNIYSHGAVNIGAAHGINARSGCFMQRQLLNSSMFRMNGRPYSYLEKQLFEVRLEDVPGERIKYLYDGPLFKRGWVVQERYLSARMLHFSSKLMCLTKLVKCSTIMCNESPELDCPAQHPRGQDDANTAWPFLPHAVRGNSDDQTASFDVDDISRTYFMPICIFLGDRTTFREEEFSARLHGLVRICNTETSPPTIDNEPCIFFSENPDGIDRMQRLFVCRGLRVHRREDGVFVCVAHTTVHPSTRLCRY</sequence>
<dbReference type="Proteomes" id="UP000073492">
    <property type="component" value="Unassembled WGS sequence"/>
</dbReference>
<feature type="domain" description="Heterokaryon incompatibility" evidence="1">
    <location>
        <begin position="1"/>
        <end position="80"/>
    </location>
</feature>
<reference evidence="2 3" key="1">
    <citation type="submission" date="2015-07" db="EMBL/GenBank/DDBJ databases">
        <title>Comparative genomics of the Sigatoka disease complex on banana suggests a link between parallel evolutionary changes in Pseudocercospora fijiensis and Pseudocercospora eumusae and increased virulence on the banana host.</title>
        <authorList>
            <person name="Chang T.-C."/>
            <person name="Salvucci A."/>
            <person name="Crous P.W."/>
            <person name="Stergiopoulos I."/>
        </authorList>
    </citation>
    <scope>NUCLEOTIDE SEQUENCE [LARGE SCALE GENOMIC DNA]</scope>
    <source>
        <strain evidence="2 3">CBS 116634</strain>
    </source>
</reference>
<name>A0A139IBE6_9PEZI</name>
<comment type="caution">
    <text evidence="2">The sequence shown here is derived from an EMBL/GenBank/DDBJ whole genome shotgun (WGS) entry which is preliminary data.</text>
</comment>
<dbReference type="InterPro" id="IPR010730">
    <property type="entry name" value="HET"/>
</dbReference>
<accession>A0A139IBE6</accession>
<organism evidence="2 3">
    <name type="scientific">Pseudocercospora musae</name>
    <dbReference type="NCBI Taxonomy" id="113226"/>
    <lineage>
        <taxon>Eukaryota</taxon>
        <taxon>Fungi</taxon>
        <taxon>Dikarya</taxon>
        <taxon>Ascomycota</taxon>
        <taxon>Pezizomycotina</taxon>
        <taxon>Dothideomycetes</taxon>
        <taxon>Dothideomycetidae</taxon>
        <taxon>Mycosphaerellales</taxon>
        <taxon>Mycosphaerellaceae</taxon>
        <taxon>Pseudocercospora</taxon>
    </lineage>
</organism>
<dbReference type="Pfam" id="PF06985">
    <property type="entry name" value="HET"/>
    <property type="match status" value="1"/>
</dbReference>
<protein>
    <recommendedName>
        <fullName evidence="1">Heterokaryon incompatibility domain-containing protein</fullName>
    </recommendedName>
</protein>
<proteinExistence type="predicted"/>
<dbReference type="AlphaFoldDB" id="A0A139IBE6"/>